<keyword evidence="2" id="KW-0472">Membrane</keyword>
<dbReference type="Proteomes" id="UP000184322">
    <property type="component" value="Chromosome"/>
</dbReference>
<protein>
    <submittedName>
        <fullName evidence="3">Uncharacterized protein</fullName>
    </submittedName>
</protein>
<dbReference type="RefSeq" id="WP_073372146.1">
    <property type="nucleotide sequence ID" value="NZ_CP017813.1"/>
</dbReference>
<dbReference type="NCBIfam" id="NF045932">
    <property type="entry name" value="MAG3090_fam_N"/>
    <property type="match status" value="1"/>
</dbReference>
<keyword evidence="2" id="KW-0812">Transmembrane</keyword>
<name>A0A1L4FRB3_9BACT</name>
<reference evidence="4" key="1">
    <citation type="submission" date="2016-10" db="EMBL/GenBank/DDBJ databases">
        <authorList>
            <person name="Beylefeld A."/>
            <person name="Abolnik C."/>
        </authorList>
    </citation>
    <scope>NUCLEOTIDE SEQUENCE [LARGE SCALE GENOMIC DNA]</scope>
    <source>
        <strain evidence="4">B359_6</strain>
    </source>
</reference>
<accession>A0A1L4FRB3</accession>
<feature type="transmembrane region" description="Helical" evidence="2">
    <location>
        <begin position="421"/>
        <end position="446"/>
    </location>
</feature>
<dbReference type="OrthoDB" id="394221at2"/>
<evidence type="ECO:0000313" key="4">
    <source>
        <dbReference type="Proteomes" id="UP000184322"/>
    </source>
</evidence>
<keyword evidence="4" id="KW-1185">Reference proteome</keyword>
<dbReference type="KEGG" id="mpul:BLA55_00325"/>
<dbReference type="EMBL" id="CP017813">
    <property type="protein sequence ID" value="APJ38141.1"/>
    <property type="molecule type" value="Genomic_DNA"/>
</dbReference>
<gene>
    <name evidence="3" type="ORF">BLA55_00325</name>
</gene>
<proteinExistence type="predicted"/>
<keyword evidence="2" id="KW-1133">Transmembrane helix</keyword>
<sequence length="450" mass="52239">MKRLQCLYRPNENKEYPWALKHPKVKSALALFKTRQEATDWYLSLHLECVYWFQNDKQIWAGQVISGREENGEFEHEVVVDNFDGAISFEDTCREFHINPSTWKRDENEEKRRVARIQDFKLLKDPEKYFPVEDIKRPVRKSKKDIEIAELKARISEILLLLSKSSKDYSKEIQELNDKLNDTSSDKSELLKRLAELQAEVMKENQQPVEVVEKEPEVVEVEKIVEKIVYVEKEGDNEVKVDYHNVANYELSDQIDALALYSEKIQEISDNLTNSKTNNEDLAEIKANINTVNIHYSKLQKSLSKNHETQKRTIETLLSNLKARSLALIEKLELDENAKNTPTTKAYFRDNFTKDNVSVAEGTSFVHLNQQHVGFVEKDKYKYSVDKSAKLRKQKVVILESGKEVIVEKEVIRESSKVSSILWWILSPLLLISALVLIGLLIYVGIHLSK</sequence>
<dbReference type="AlphaFoldDB" id="A0A1L4FRB3"/>
<evidence type="ECO:0000313" key="3">
    <source>
        <dbReference type="EMBL" id="APJ38141.1"/>
    </source>
</evidence>
<evidence type="ECO:0000256" key="1">
    <source>
        <dbReference type="SAM" id="Coils"/>
    </source>
</evidence>
<dbReference type="STRING" id="48003.BLA55_00325"/>
<feature type="coiled-coil region" evidence="1">
    <location>
        <begin position="166"/>
        <end position="207"/>
    </location>
</feature>
<evidence type="ECO:0000256" key="2">
    <source>
        <dbReference type="SAM" id="Phobius"/>
    </source>
</evidence>
<organism evidence="3 4">
    <name type="scientific">Mycoplasmopsis pullorum</name>
    <dbReference type="NCBI Taxonomy" id="48003"/>
    <lineage>
        <taxon>Bacteria</taxon>
        <taxon>Bacillati</taxon>
        <taxon>Mycoplasmatota</taxon>
        <taxon>Mycoplasmoidales</taxon>
        <taxon>Metamycoplasmataceae</taxon>
        <taxon>Mycoplasmopsis</taxon>
    </lineage>
</organism>
<keyword evidence="1" id="KW-0175">Coiled coil</keyword>